<dbReference type="InterPro" id="IPR004378">
    <property type="entry name" value="F420H2_quin_Rdtase"/>
</dbReference>
<proteinExistence type="predicted"/>
<evidence type="ECO:0000313" key="1">
    <source>
        <dbReference type="EMBL" id="MXP21761.1"/>
    </source>
</evidence>
<comment type="caution">
    <text evidence="1">The sequence shown here is derived from an EMBL/GenBank/DDBJ whole genome shotgun (WGS) entry which is preliminary data.</text>
</comment>
<dbReference type="EMBL" id="WMBR01000002">
    <property type="protein sequence ID" value="MXP21761.1"/>
    <property type="molecule type" value="Genomic_DNA"/>
</dbReference>
<dbReference type="NCBIfam" id="TIGR00026">
    <property type="entry name" value="hi_GC_TIGR00026"/>
    <property type="match status" value="1"/>
</dbReference>
<dbReference type="Gene3D" id="2.30.110.10">
    <property type="entry name" value="Electron Transport, Fmn-binding Protein, Chain A"/>
    <property type="match status" value="1"/>
</dbReference>
<gene>
    <name evidence="1" type="ORF">GIY30_10415</name>
</gene>
<name>A0A6L7GRK8_9ACTN</name>
<dbReference type="Proteomes" id="UP000475545">
    <property type="component" value="Unassembled WGS sequence"/>
</dbReference>
<evidence type="ECO:0000313" key="2">
    <source>
        <dbReference type="Proteomes" id="UP000475545"/>
    </source>
</evidence>
<keyword evidence="2" id="KW-1185">Reference proteome</keyword>
<protein>
    <submittedName>
        <fullName evidence="1">Nitroreductase family deazaflavin-dependent oxidoreductase</fullName>
    </submittedName>
</protein>
<sequence>MGEVKKFRMTRLRQIGEKVMRRPVGWGLVPHTYLLTTRGRRTGRQHTHPVTLVEQDGRRWLVAPYGPVGWVHNARAAGTVRLRRRSEDSRLAVREVDVDEAAPVLKQYLQITGPPRAYFAASPDSPVAEFRAEAERHPVFELVAPPGPN</sequence>
<dbReference type="GO" id="GO:0016491">
    <property type="term" value="F:oxidoreductase activity"/>
    <property type="evidence" value="ECO:0007669"/>
    <property type="project" value="InterPro"/>
</dbReference>
<dbReference type="AlphaFoldDB" id="A0A6L7GRK8"/>
<reference evidence="1 2" key="1">
    <citation type="submission" date="2019-11" db="EMBL/GenBank/DDBJ databases">
        <title>Gordonia sp. nov., a novel actinobacterium isolated from mangrove soil in Hainan.</title>
        <authorList>
            <person name="Huang X."/>
            <person name="Xie Y."/>
            <person name="Chu X."/>
            <person name="Xiao K."/>
        </authorList>
    </citation>
    <scope>NUCLEOTIDE SEQUENCE [LARGE SCALE GENOMIC DNA]</scope>
    <source>
        <strain evidence="1 2">HNM0687</strain>
    </source>
</reference>
<organism evidence="1 2">
    <name type="scientific">Gordonia mangrovi</name>
    <dbReference type="NCBI Taxonomy" id="2665643"/>
    <lineage>
        <taxon>Bacteria</taxon>
        <taxon>Bacillati</taxon>
        <taxon>Actinomycetota</taxon>
        <taxon>Actinomycetes</taxon>
        <taxon>Mycobacteriales</taxon>
        <taxon>Gordoniaceae</taxon>
        <taxon>Gordonia</taxon>
    </lineage>
</organism>
<dbReference type="RefSeq" id="WP_160901913.1">
    <property type="nucleotide sequence ID" value="NZ_CP102850.1"/>
</dbReference>
<accession>A0A6L7GRK8</accession>
<dbReference type="InterPro" id="IPR012349">
    <property type="entry name" value="Split_barrel_FMN-bd"/>
</dbReference>
<dbReference type="Pfam" id="PF04075">
    <property type="entry name" value="F420H2_quin_red"/>
    <property type="match status" value="1"/>
</dbReference>